<protein>
    <recommendedName>
        <fullName evidence="3">3-methyladenine DNA glycosylase</fullName>
    </recommendedName>
</protein>
<dbReference type="STRING" id="47312.SAMN04489765_2620"/>
<sequence>MSSAVTVLTDAQWEARAQRHRARLEPFVAAHRDRSARGEKHPVWDFLFTYYGHRPAHLLRWHPGLGTELDGPRAAAEFAGARGYLVDGTRVRADPAVLAKRAGTAAYVARLLEATAARRPVFGCFGLHEWAMVYREADQARHPVPLRLGPAGTDEVVRAGQLTCTHYDAFRFFTPDAAPRNATALTRETQVDSEQPGCLHAGMDLYKWAFKLTPGAPSEVVADAFDLARDARELDMRASPYDLAAHGFAPIAIETAAGRREYVRQQVALAERAAPIRERLLRTVRAWPGDGEPPAEKSGSPA</sequence>
<gene>
    <name evidence="1" type="ORF">SAMN04489765_2620</name>
</gene>
<dbReference type="EMBL" id="FNLF01000002">
    <property type="protein sequence ID" value="SDQ98186.1"/>
    <property type="molecule type" value="Genomic_DNA"/>
</dbReference>
<dbReference type="RefSeq" id="WP_068536081.1">
    <property type="nucleotide sequence ID" value="NZ_AP025457.1"/>
</dbReference>
<reference evidence="2" key="1">
    <citation type="submission" date="2016-10" db="EMBL/GenBank/DDBJ databases">
        <authorList>
            <person name="Varghese N."/>
            <person name="Submissions S."/>
        </authorList>
    </citation>
    <scope>NUCLEOTIDE SEQUENCE [LARGE SCALE GENOMIC DNA]</scope>
    <source>
        <strain evidence="2">DSM 44142</strain>
    </source>
</reference>
<organism evidence="1 2">
    <name type="scientific">Tsukamurella pulmonis</name>
    <dbReference type="NCBI Taxonomy" id="47312"/>
    <lineage>
        <taxon>Bacteria</taxon>
        <taxon>Bacillati</taxon>
        <taxon>Actinomycetota</taxon>
        <taxon>Actinomycetes</taxon>
        <taxon>Mycobacteriales</taxon>
        <taxon>Tsukamurellaceae</taxon>
        <taxon>Tsukamurella</taxon>
    </lineage>
</organism>
<accession>A0A1H1FCK6</accession>
<dbReference type="Proteomes" id="UP000183053">
    <property type="component" value="Unassembled WGS sequence"/>
</dbReference>
<proteinExistence type="predicted"/>
<dbReference type="AlphaFoldDB" id="A0A1H1FCK6"/>
<name>A0A1H1FCK6_9ACTN</name>
<evidence type="ECO:0000313" key="2">
    <source>
        <dbReference type="Proteomes" id="UP000183053"/>
    </source>
</evidence>
<evidence type="ECO:0008006" key="3">
    <source>
        <dbReference type="Google" id="ProtNLM"/>
    </source>
</evidence>
<evidence type="ECO:0000313" key="1">
    <source>
        <dbReference type="EMBL" id="SDQ98186.1"/>
    </source>
</evidence>
<keyword evidence="2" id="KW-1185">Reference proteome</keyword>
<dbReference type="OrthoDB" id="9790578at2"/>